<keyword evidence="3" id="KW-1185">Reference proteome</keyword>
<proteinExistence type="predicted"/>
<keyword evidence="1" id="KW-1133">Transmembrane helix</keyword>
<reference evidence="2 3" key="1">
    <citation type="journal article" date="2014" name="PLoS ONE">
        <title>Global Analysis of Gene Expression Profiles in Physic Nut (Jatropha curcas L.) Seedlings Exposed to Salt Stress.</title>
        <authorList>
            <person name="Zhang L."/>
            <person name="Zhang C."/>
            <person name="Wu P."/>
            <person name="Chen Y."/>
            <person name="Li M."/>
            <person name="Jiang H."/>
            <person name="Wu G."/>
        </authorList>
    </citation>
    <scope>NUCLEOTIDE SEQUENCE [LARGE SCALE GENOMIC DNA]</scope>
    <source>
        <strain evidence="3">cv. GZQX0401</strain>
        <tissue evidence="2">Young leaves</tissue>
    </source>
</reference>
<keyword evidence="1" id="KW-0812">Transmembrane</keyword>
<evidence type="ECO:0000256" key="1">
    <source>
        <dbReference type="SAM" id="Phobius"/>
    </source>
</evidence>
<name>A0A067L9C2_JATCU</name>
<dbReference type="EMBL" id="KK914321">
    <property type="protein sequence ID" value="KDP41100.1"/>
    <property type="molecule type" value="Genomic_DNA"/>
</dbReference>
<feature type="transmembrane region" description="Helical" evidence="1">
    <location>
        <begin position="20"/>
        <end position="39"/>
    </location>
</feature>
<dbReference type="Proteomes" id="UP000027138">
    <property type="component" value="Unassembled WGS sequence"/>
</dbReference>
<protein>
    <recommendedName>
        <fullName evidence="4">Aminotransferase-like plant mobile domain-containing protein</fullName>
    </recommendedName>
</protein>
<evidence type="ECO:0008006" key="4">
    <source>
        <dbReference type="Google" id="ProtNLM"/>
    </source>
</evidence>
<dbReference type="AlphaFoldDB" id="A0A067L9C2"/>
<gene>
    <name evidence="2" type="ORF">JCGZ_03230</name>
</gene>
<accession>A0A067L9C2</accession>
<evidence type="ECO:0000313" key="2">
    <source>
        <dbReference type="EMBL" id="KDP41100.1"/>
    </source>
</evidence>
<dbReference type="OrthoDB" id="1421598at2759"/>
<keyword evidence="1" id="KW-0472">Membrane</keyword>
<sequence>MEQWMDTIHTFYVLFDEMTITPINFAAIMGLFVGGRSVVFDDKMRTLDRLSLQASHWNHGNDTDLALLPPLWDLDAPALSYLYYDMNLCVRGVHLKVGYKRVIGIWACEHKVLPMPCLFGFEGGVNIRTLPRGRGWQYSKRYSHTTSDVAMFQQLLNGLSWD</sequence>
<evidence type="ECO:0000313" key="3">
    <source>
        <dbReference type="Proteomes" id="UP000027138"/>
    </source>
</evidence>
<organism evidence="2 3">
    <name type="scientific">Jatropha curcas</name>
    <name type="common">Barbados nut</name>
    <dbReference type="NCBI Taxonomy" id="180498"/>
    <lineage>
        <taxon>Eukaryota</taxon>
        <taxon>Viridiplantae</taxon>
        <taxon>Streptophyta</taxon>
        <taxon>Embryophyta</taxon>
        <taxon>Tracheophyta</taxon>
        <taxon>Spermatophyta</taxon>
        <taxon>Magnoliopsida</taxon>
        <taxon>eudicotyledons</taxon>
        <taxon>Gunneridae</taxon>
        <taxon>Pentapetalae</taxon>
        <taxon>rosids</taxon>
        <taxon>fabids</taxon>
        <taxon>Malpighiales</taxon>
        <taxon>Euphorbiaceae</taxon>
        <taxon>Crotonoideae</taxon>
        <taxon>Jatropheae</taxon>
        <taxon>Jatropha</taxon>
    </lineage>
</organism>